<keyword evidence="7 11" id="KW-0831">Ubiquinone biosynthesis</keyword>
<dbReference type="PANTHER" id="PTHR11048:SF28">
    <property type="entry name" value="4-HYDROXYBENZOATE POLYPRENYLTRANSFERASE, MITOCHONDRIAL"/>
    <property type="match status" value="1"/>
</dbReference>
<keyword evidence="11" id="KW-0460">Magnesium</keyword>
<protein>
    <recommendedName>
        <fullName evidence="11 12">4-hydroxybenzoate octaprenyltransferase</fullName>
        <ecNumber evidence="11 12">2.5.1.39</ecNumber>
    </recommendedName>
    <alternativeName>
        <fullName evidence="11">4-HB polyprenyltransferase</fullName>
    </alternativeName>
</protein>
<organism evidence="13 14">
    <name type="scientific">Acetobacter sacchari</name>
    <dbReference type="NCBI Taxonomy" id="2661687"/>
    <lineage>
        <taxon>Bacteria</taxon>
        <taxon>Pseudomonadati</taxon>
        <taxon>Pseudomonadota</taxon>
        <taxon>Alphaproteobacteria</taxon>
        <taxon>Acetobacterales</taxon>
        <taxon>Acetobacteraceae</taxon>
        <taxon>Acetobacter</taxon>
    </lineage>
</organism>
<evidence type="ECO:0000256" key="1">
    <source>
        <dbReference type="ARBA" id="ARBA00001946"/>
    </source>
</evidence>
<keyword evidence="14" id="KW-1185">Reference proteome</keyword>
<comment type="caution">
    <text evidence="13">The sequence shown here is derived from an EMBL/GenBank/DDBJ whole genome shotgun (WGS) entry which is preliminary data.</text>
</comment>
<evidence type="ECO:0000313" key="14">
    <source>
        <dbReference type="Proteomes" id="UP000664771"/>
    </source>
</evidence>
<dbReference type="InterPro" id="IPR006370">
    <property type="entry name" value="HB_polyprenyltransferase-like"/>
</dbReference>
<keyword evidence="4 11" id="KW-1003">Cell membrane</keyword>
<feature type="transmembrane region" description="Helical" evidence="11">
    <location>
        <begin position="175"/>
        <end position="192"/>
    </location>
</feature>
<evidence type="ECO:0000256" key="4">
    <source>
        <dbReference type="ARBA" id="ARBA00022475"/>
    </source>
</evidence>
<dbReference type="InterPro" id="IPR030470">
    <property type="entry name" value="UbiA_prenylTrfase_CS"/>
</dbReference>
<keyword evidence="6 11" id="KW-0808">Transferase</keyword>
<dbReference type="RefSeq" id="WP_207883548.1">
    <property type="nucleotide sequence ID" value="NZ_JAFVMF010000026.1"/>
</dbReference>
<dbReference type="EC" id="2.5.1.39" evidence="11 12"/>
<dbReference type="Proteomes" id="UP000664771">
    <property type="component" value="Unassembled WGS sequence"/>
</dbReference>
<feature type="transmembrane region" description="Helical" evidence="11">
    <location>
        <begin position="148"/>
        <end position="166"/>
    </location>
</feature>
<keyword evidence="5 11" id="KW-0997">Cell inner membrane</keyword>
<keyword evidence="10 11" id="KW-0472">Membrane</keyword>
<comment type="pathway">
    <text evidence="11">Cofactor biosynthesis; ubiquinone biosynthesis.</text>
</comment>
<dbReference type="InterPro" id="IPR039653">
    <property type="entry name" value="Prenyltransferase"/>
</dbReference>
<name>A0ABS3M0F6_9PROT</name>
<dbReference type="Gene3D" id="1.20.120.1780">
    <property type="entry name" value="UbiA prenyltransferase"/>
    <property type="match status" value="1"/>
</dbReference>
<comment type="subcellular location">
    <subcellularLocation>
        <location evidence="11">Cell inner membrane</location>
        <topology evidence="11">Multi-pass membrane protein</topology>
    </subcellularLocation>
    <subcellularLocation>
        <location evidence="2">Membrane</location>
        <topology evidence="2">Multi-pass membrane protein</topology>
    </subcellularLocation>
</comment>
<feature type="transmembrane region" description="Helical" evidence="11">
    <location>
        <begin position="241"/>
        <end position="259"/>
    </location>
</feature>
<reference evidence="13 14" key="1">
    <citation type="submission" date="2021-03" db="EMBL/GenBank/DDBJ databases">
        <title>The complete genome sequence of Acetobacter sacchari TBRC 11175.</title>
        <authorList>
            <person name="Charoenyingcharoen P."/>
            <person name="Yukphan P."/>
        </authorList>
    </citation>
    <scope>NUCLEOTIDE SEQUENCE [LARGE SCALE GENOMIC DNA]</scope>
    <source>
        <strain evidence="13 14">TBRC 11175</strain>
    </source>
</reference>
<keyword evidence="8 11" id="KW-0812">Transmembrane</keyword>
<comment type="similarity">
    <text evidence="3 11">Belongs to the UbiA prenyltransferase family.</text>
</comment>
<comment type="catalytic activity">
    <reaction evidence="11">
        <text>all-trans-octaprenyl diphosphate + 4-hydroxybenzoate = 4-hydroxy-3-(all-trans-octaprenyl)benzoate + diphosphate</text>
        <dbReference type="Rhea" id="RHEA:27782"/>
        <dbReference type="ChEBI" id="CHEBI:1617"/>
        <dbReference type="ChEBI" id="CHEBI:17879"/>
        <dbReference type="ChEBI" id="CHEBI:33019"/>
        <dbReference type="ChEBI" id="CHEBI:57711"/>
        <dbReference type="EC" id="2.5.1.39"/>
    </reaction>
</comment>
<evidence type="ECO:0000256" key="12">
    <source>
        <dbReference type="NCBIfam" id="TIGR01474"/>
    </source>
</evidence>
<evidence type="ECO:0000256" key="10">
    <source>
        <dbReference type="ARBA" id="ARBA00023136"/>
    </source>
</evidence>
<gene>
    <name evidence="11" type="primary">ubiA</name>
    <name evidence="13" type="ORF">J2D73_17725</name>
</gene>
<feature type="transmembrane region" description="Helical" evidence="11">
    <location>
        <begin position="265"/>
        <end position="283"/>
    </location>
</feature>
<feature type="transmembrane region" description="Helical" evidence="11">
    <location>
        <begin position="198"/>
        <end position="220"/>
    </location>
</feature>
<dbReference type="PROSITE" id="PS00943">
    <property type="entry name" value="UBIA"/>
    <property type="match status" value="1"/>
</dbReference>
<dbReference type="Gene3D" id="1.10.357.140">
    <property type="entry name" value="UbiA prenyltransferase"/>
    <property type="match status" value="1"/>
</dbReference>
<dbReference type="PANTHER" id="PTHR11048">
    <property type="entry name" value="PRENYLTRANSFERASES"/>
    <property type="match status" value="1"/>
</dbReference>
<feature type="transmembrane region" description="Helical" evidence="11">
    <location>
        <begin position="78"/>
        <end position="101"/>
    </location>
</feature>
<evidence type="ECO:0000256" key="9">
    <source>
        <dbReference type="ARBA" id="ARBA00022989"/>
    </source>
</evidence>
<feature type="transmembrane region" description="Helical" evidence="11">
    <location>
        <begin position="47"/>
        <end position="66"/>
    </location>
</feature>
<evidence type="ECO:0000256" key="2">
    <source>
        <dbReference type="ARBA" id="ARBA00004141"/>
    </source>
</evidence>
<comment type="function">
    <text evidence="11">Catalyzes the prenylation of para-hydroxybenzoate (PHB) with an all-trans polyprenyl group. Mediates the second step in the final reaction sequence of ubiquinone-8 (UQ-8) biosynthesis, which is the condensation of the polyisoprenoid side chain with PHB, generating the first membrane-bound Q intermediate 3-octaprenyl-4-hydroxybenzoate.</text>
</comment>
<dbReference type="EMBL" id="JAFVMF010000026">
    <property type="protein sequence ID" value="MBO1361624.1"/>
    <property type="molecule type" value="Genomic_DNA"/>
</dbReference>
<dbReference type="HAMAP" id="MF_01635">
    <property type="entry name" value="UbiA"/>
    <property type="match status" value="1"/>
</dbReference>
<accession>A0ABS3M0F6</accession>
<keyword evidence="9 11" id="KW-1133">Transmembrane helix</keyword>
<dbReference type="Pfam" id="PF01040">
    <property type="entry name" value="UbiA"/>
    <property type="match status" value="1"/>
</dbReference>
<feature type="transmembrane region" description="Helical" evidence="11">
    <location>
        <begin position="122"/>
        <end position="142"/>
    </location>
</feature>
<evidence type="ECO:0000256" key="8">
    <source>
        <dbReference type="ARBA" id="ARBA00022692"/>
    </source>
</evidence>
<comment type="cofactor">
    <cofactor evidence="1 11">
        <name>Mg(2+)</name>
        <dbReference type="ChEBI" id="CHEBI:18420"/>
    </cofactor>
</comment>
<dbReference type="InterPro" id="IPR044878">
    <property type="entry name" value="UbiA_sf"/>
</dbReference>
<evidence type="ECO:0000256" key="5">
    <source>
        <dbReference type="ARBA" id="ARBA00022519"/>
    </source>
</evidence>
<sequence length="320" mass="34511">MRLLLQGDVVAPVQTPPHTDIRLTGWISRLPAAVRPYALLARLDRPIGTWLLFLPGVWGILLPATADNGPIQPLERLRLLILFGVGSVVMRSAGCVVNDMWDRDIDRQVSRTAGRPLASGLLRMRHAVMFLAGLLFIGLMILLQLNPLSQALGAASLVLVGLYPLAKRFTWWPQLVMGFTFGFGAPLGYAAAADKIDFAQAALYAATVFWQLGFDTIYGFQDMEDDARIGVKSTSRLMAGRARSFVGACYGLAGLSLIVSGSLAHIGWGFFPAIMICIGAMLLQASRIDTTNPSLCLAQFKANRAIGLGIAAAFLAGRLL</sequence>
<evidence type="ECO:0000313" key="13">
    <source>
        <dbReference type="EMBL" id="MBO1361624.1"/>
    </source>
</evidence>
<proteinExistence type="inferred from homology"/>
<dbReference type="InterPro" id="IPR000537">
    <property type="entry name" value="UbiA_prenyltransferase"/>
</dbReference>
<evidence type="ECO:0000256" key="3">
    <source>
        <dbReference type="ARBA" id="ARBA00005985"/>
    </source>
</evidence>
<evidence type="ECO:0000256" key="7">
    <source>
        <dbReference type="ARBA" id="ARBA00022688"/>
    </source>
</evidence>
<evidence type="ECO:0000256" key="6">
    <source>
        <dbReference type="ARBA" id="ARBA00022679"/>
    </source>
</evidence>
<evidence type="ECO:0000256" key="11">
    <source>
        <dbReference type="HAMAP-Rule" id="MF_01635"/>
    </source>
</evidence>
<dbReference type="CDD" id="cd13959">
    <property type="entry name" value="PT_UbiA_COQ2"/>
    <property type="match status" value="1"/>
</dbReference>
<dbReference type="NCBIfam" id="TIGR01474">
    <property type="entry name" value="ubiA_proteo"/>
    <property type="match status" value="1"/>
</dbReference>